<dbReference type="InterPro" id="IPR019223">
    <property type="entry name" value="DUF2147"/>
</dbReference>
<feature type="compositionally biased region" description="Low complexity" evidence="1">
    <location>
        <begin position="190"/>
        <end position="207"/>
    </location>
</feature>
<protein>
    <submittedName>
        <fullName evidence="4">Uncharacterized conserved protein, DUF2147 family</fullName>
    </submittedName>
</protein>
<dbReference type="PANTHER" id="PTHR36919">
    <property type="entry name" value="BLR1215 PROTEIN"/>
    <property type="match status" value="1"/>
</dbReference>
<dbReference type="RefSeq" id="WP_092868443.1">
    <property type="nucleotide sequence ID" value="NZ_FPCH01000003.1"/>
</dbReference>
<evidence type="ECO:0000313" key="4">
    <source>
        <dbReference type="EMBL" id="SFV36912.1"/>
    </source>
</evidence>
<gene>
    <name evidence="4" type="ORF">SAMN04488557_2897</name>
</gene>
<evidence type="ECO:0000256" key="1">
    <source>
        <dbReference type="SAM" id="MobiDB-lite"/>
    </source>
</evidence>
<dbReference type="PANTHER" id="PTHR36919:SF2">
    <property type="entry name" value="BLL6627 PROTEIN"/>
    <property type="match status" value="1"/>
</dbReference>
<dbReference type="AlphaFoldDB" id="A0A1I7NQP0"/>
<proteinExistence type="predicted"/>
<feature type="chain" id="PRO_5011596343" evidence="2">
    <location>
        <begin position="41"/>
        <end position="237"/>
    </location>
</feature>
<dbReference type="STRING" id="51670.SAMN04488557_2897"/>
<feature type="domain" description="DUF2147" evidence="3">
    <location>
        <begin position="47"/>
        <end position="163"/>
    </location>
</feature>
<dbReference type="OrthoDB" id="9811671at2"/>
<dbReference type="EMBL" id="FPCH01000003">
    <property type="protein sequence ID" value="SFV36912.1"/>
    <property type="molecule type" value="Genomic_DNA"/>
</dbReference>
<sequence>MKFYLRFIVMRNLNIANCSGVALVAAACLLGFANRPTAAAADPKEVGVWYDDTGKGAVKIEICTPTTLCGKIYWLQEPMAADGQPKIDRYNPDASRRTRPICGLPVLGNLEQLSGGGFDNGWVYDPKEGKSYDVALDLVDGDTLKVTGYKGMRFLGKSFIWTRAPADLPSCAPDAAAAPTQVKQGDAKKQAAGTAKKTTKSASDASKLGGANVATAPHKKKAAVKEAATQPPPAASN</sequence>
<organism evidence="4 5">
    <name type="scientific">Hyphomicrobium facile</name>
    <dbReference type="NCBI Taxonomy" id="51670"/>
    <lineage>
        <taxon>Bacteria</taxon>
        <taxon>Pseudomonadati</taxon>
        <taxon>Pseudomonadota</taxon>
        <taxon>Alphaproteobacteria</taxon>
        <taxon>Hyphomicrobiales</taxon>
        <taxon>Hyphomicrobiaceae</taxon>
        <taxon>Hyphomicrobium</taxon>
    </lineage>
</organism>
<dbReference type="PROSITE" id="PS51257">
    <property type="entry name" value="PROKAR_LIPOPROTEIN"/>
    <property type="match status" value="1"/>
</dbReference>
<dbReference type="Gene3D" id="2.40.128.520">
    <property type="match status" value="1"/>
</dbReference>
<dbReference type="Pfam" id="PF09917">
    <property type="entry name" value="DUF2147"/>
    <property type="match status" value="1"/>
</dbReference>
<keyword evidence="2" id="KW-0732">Signal</keyword>
<feature type="region of interest" description="Disordered" evidence="1">
    <location>
        <begin position="178"/>
        <end position="237"/>
    </location>
</feature>
<reference evidence="5" key="1">
    <citation type="submission" date="2016-10" db="EMBL/GenBank/DDBJ databases">
        <authorList>
            <person name="Varghese N."/>
            <person name="Submissions S."/>
        </authorList>
    </citation>
    <scope>NUCLEOTIDE SEQUENCE [LARGE SCALE GENOMIC DNA]</scope>
    <source>
        <strain evidence="5">DSM 1565</strain>
    </source>
</reference>
<feature type="signal peptide" evidence="2">
    <location>
        <begin position="1"/>
        <end position="40"/>
    </location>
</feature>
<keyword evidence="5" id="KW-1185">Reference proteome</keyword>
<evidence type="ECO:0000259" key="3">
    <source>
        <dbReference type="Pfam" id="PF09917"/>
    </source>
</evidence>
<accession>A0A1I7NQP0</accession>
<evidence type="ECO:0000313" key="5">
    <source>
        <dbReference type="Proteomes" id="UP000199423"/>
    </source>
</evidence>
<evidence type="ECO:0000256" key="2">
    <source>
        <dbReference type="SAM" id="SignalP"/>
    </source>
</evidence>
<dbReference type="Proteomes" id="UP000199423">
    <property type="component" value="Unassembled WGS sequence"/>
</dbReference>
<name>A0A1I7NQP0_9HYPH</name>